<evidence type="ECO:0000313" key="2">
    <source>
        <dbReference type="Proteomes" id="UP001234202"/>
    </source>
</evidence>
<sequence length="368" mass="38698">MSEAQKRAEARRAKILARGGAGLAKLASTARGEEAAALYDTNIPSRTATPTAPAARTPVTEDPAAEYQAQLERTMAALGGSSTGRPNAGVMDDPMKQLSEMMRKMHEGLGASGGPPGTIGDGLSAVDPSDDPPTPPLPAADLPDIPTRRGNDPFALTAPSSGQNTGMEGDMSSLFPGFNIPPEMLQMLQGAGGNGGGTGTSSPGMGNPFAPPPPVKKSKLAIALPLIHLISVVAFYVFTIFYWEPSVWASGRRSTLTGAVPVERRERWVRLKGDVGTKSDLLDSGWASLPVFWAFITLEVLLISTQTMFIPVGPPSLPSLLQNFLPLIPSVYSRPLLLVFKYAAIAGQVTTDAAVLLFLFGMSVAFAR</sequence>
<comment type="caution">
    <text evidence="1">The sequence shown here is derived from an EMBL/GenBank/DDBJ whole genome shotgun (WGS) entry which is preliminary data.</text>
</comment>
<dbReference type="Proteomes" id="UP001234202">
    <property type="component" value="Unassembled WGS sequence"/>
</dbReference>
<keyword evidence="2" id="KW-1185">Reference proteome</keyword>
<organism evidence="1 2">
    <name type="scientific">Naganishia onofrii</name>
    <dbReference type="NCBI Taxonomy" id="1851511"/>
    <lineage>
        <taxon>Eukaryota</taxon>
        <taxon>Fungi</taxon>
        <taxon>Dikarya</taxon>
        <taxon>Basidiomycota</taxon>
        <taxon>Agaricomycotina</taxon>
        <taxon>Tremellomycetes</taxon>
        <taxon>Filobasidiales</taxon>
        <taxon>Filobasidiaceae</taxon>
        <taxon>Naganishia</taxon>
    </lineage>
</organism>
<reference evidence="1" key="1">
    <citation type="submission" date="2023-04" db="EMBL/GenBank/DDBJ databases">
        <title>Draft Genome sequencing of Naganishia species isolated from polar environments using Oxford Nanopore Technology.</title>
        <authorList>
            <person name="Leo P."/>
            <person name="Venkateswaran K."/>
        </authorList>
    </citation>
    <scope>NUCLEOTIDE SEQUENCE</scope>
    <source>
        <strain evidence="1">DBVPG 5303</strain>
    </source>
</reference>
<gene>
    <name evidence="1" type="ORF">QFC24_005180</name>
</gene>
<accession>A0ACC2XB45</accession>
<evidence type="ECO:0000313" key="1">
    <source>
        <dbReference type="EMBL" id="KAJ9120507.1"/>
    </source>
</evidence>
<proteinExistence type="predicted"/>
<name>A0ACC2XB45_9TREE</name>
<dbReference type="EMBL" id="JASBWV010000020">
    <property type="protein sequence ID" value="KAJ9120507.1"/>
    <property type="molecule type" value="Genomic_DNA"/>
</dbReference>
<protein>
    <submittedName>
        <fullName evidence="1">Uncharacterized protein</fullName>
    </submittedName>
</protein>